<feature type="chain" id="PRO_5013383445" evidence="1">
    <location>
        <begin position="20"/>
        <end position="154"/>
    </location>
</feature>
<feature type="signal peptide" evidence="1">
    <location>
        <begin position="1"/>
        <end position="19"/>
    </location>
</feature>
<name>A0A1N7N081_9PROT</name>
<evidence type="ECO:0000256" key="1">
    <source>
        <dbReference type="SAM" id="SignalP"/>
    </source>
</evidence>
<keyword evidence="1" id="KW-0732">Signal</keyword>
<accession>A0A1N7N081</accession>
<sequence>MKSVFLAFASLLAISTAHAEDAPQGCAPVEGTWHSTYSIDHFGTPERLYWAPTDKPFFVLRIEKERATLTVKGREKTTFQKKKYADDSQYSFVGIDKNNNEMSITTKYDIVKDYIDRLNKEDMDKYNEMKPCIMYFFLENGMKSPIVNLFEREK</sequence>
<gene>
    <name evidence="2" type="ORF">SAMN05421779_104471</name>
</gene>
<dbReference type="RefSeq" id="WP_076400874.1">
    <property type="nucleotide sequence ID" value="NZ_FTOA01000004.1"/>
</dbReference>
<dbReference type="AlphaFoldDB" id="A0A1N7N081"/>
<protein>
    <submittedName>
        <fullName evidence="2">Uncharacterized protein</fullName>
    </submittedName>
</protein>
<reference evidence="2 3" key="1">
    <citation type="submission" date="2017-01" db="EMBL/GenBank/DDBJ databases">
        <authorList>
            <person name="Mah S.A."/>
            <person name="Swanson W.J."/>
            <person name="Moy G.W."/>
            <person name="Vacquier V.D."/>
        </authorList>
    </citation>
    <scope>NUCLEOTIDE SEQUENCE [LARGE SCALE GENOMIC DNA]</scope>
    <source>
        <strain evidence="2 3">DSM 11589</strain>
    </source>
</reference>
<keyword evidence="3" id="KW-1185">Reference proteome</keyword>
<evidence type="ECO:0000313" key="2">
    <source>
        <dbReference type="EMBL" id="SIS91777.1"/>
    </source>
</evidence>
<organism evidence="2 3">
    <name type="scientific">Insolitispirillum peregrinum</name>
    <dbReference type="NCBI Taxonomy" id="80876"/>
    <lineage>
        <taxon>Bacteria</taxon>
        <taxon>Pseudomonadati</taxon>
        <taxon>Pseudomonadota</taxon>
        <taxon>Alphaproteobacteria</taxon>
        <taxon>Rhodospirillales</taxon>
        <taxon>Novispirillaceae</taxon>
        <taxon>Insolitispirillum</taxon>
    </lineage>
</organism>
<dbReference type="EMBL" id="FTOA01000004">
    <property type="protein sequence ID" value="SIS91777.1"/>
    <property type="molecule type" value="Genomic_DNA"/>
</dbReference>
<proteinExistence type="predicted"/>
<dbReference type="Proteomes" id="UP000185678">
    <property type="component" value="Unassembled WGS sequence"/>
</dbReference>
<evidence type="ECO:0000313" key="3">
    <source>
        <dbReference type="Proteomes" id="UP000185678"/>
    </source>
</evidence>